<dbReference type="AlphaFoldDB" id="A0AA88SAJ1"/>
<accession>A0AA88SAJ1</accession>
<feature type="non-terminal residue" evidence="1">
    <location>
        <position position="125"/>
    </location>
</feature>
<proteinExistence type="predicted"/>
<sequence>LLDSISNTCSILHEGVQLSLADVSVSVSISVTETARSSPAGDERTQSNVSILGHNRENRHFEFILHEGVQLFLADVSVSVSIGVMETTRRSPAREERTQVLESFLELFLAQKAVAVFVVLFEDAL</sequence>
<protein>
    <submittedName>
        <fullName evidence="1">Uncharacterized protein</fullName>
    </submittedName>
</protein>
<organism evidence="1 2">
    <name type="scientific">Escallonia rubra</name>
    <dbReference type="NCBI Taxonomy" id="112253"/>
    <lineage>
        <taxon>Eukaryota</taxon>
        <taxon>Viridiplantae</taxon>
        <taxon>Streptophyta</taxon>
        <taxon>Embryophyta</taxon>
        <taxon>Tracheophyta</taxon>
        <taxon>Spermatophyta</taxon>
        <taxon>Magnoliopsida</taxon>
        <taxon>eudicotyledons</taxon>
        <taxon>Gunneridae</taxon>
        <taxon>Pentapetalae</taxon>
        <taxon>asterids</taxon>
        <taxon>campanulids</taxon>
        <taxon>Escalloniales</taxon>
        <taxon>Escalloniaceae</taxon>
        <taxon>Escallonia</taxon>
    </lineage>
</organism>
<evidence type="ECO:0000313" key="2">
    <source>
        <dbReference type="Proteomes" id="UP001187471"/>
    </source>
</evidence>
<dbReference type="EMBL" id="JAVXUO010000083">
    <property type="protein sequence ID" value="KAK2995621.1"/>
    <property type="molecule type" value="Genomic_DNA"/>
</dbReference>
<gene>
    <name evidence="1" type="ORF">RJ640_020257</name>
</gene>
<reference evidence="1" key="1">
    <citation type="submission" date="2022-12" db="EMBL/GenBank/DDBJ databases">
        <title>Draft genome assemblies for two species of Escallonia (Escalloniales).</title>
        <authorList>
            <person name="Chanderbali A."/>
            <person name="Dervinis C."/>
            <person name="Anghel I."/>
            <person name="Soltis D."/>
            <person name="Soltis P."/>
            <person name="Zapata F."/>
        </authorList>
    </citation>
    <scope>NUCLEOTIDE SEQUENCE</scope>
    <source>
        <strain evidence="1">UCBG92.1500</strain>
        <tissue evidence="1">Leaf</tissue>
    </source>
</reference>
<name>A0AA88SAJ1_9ASTE</name>
<evidence type="ECO:0000313" key="1">
    <source>
        <dbReference type="EMBL" id="KAK2995621.1"/>
    </source>
</evidence>
<dbReference type="Proteomes" id="UP001187471">
    <property type="component" value="Unassembled WGS sequence"/>
</dbReference>
<comment type="caution">
    <text evidence="1">The sequence shown here is derived from an EMBL/GenBank/DDBJ whole genome shotgun (WGS) entry which is preliminary data.</text>
</comment>
<keyword evidence="2" id="KW-1185">Reference proteome</keyword>